<dbReference type="Proteomes" id="UP001596413">
    <property type="component" value="Unassembled WGS sequence"/>
</dbReference>
<dbReference type="GO" id="GO:0032259">
    <property type="term" value="P:methylation"/>
    <property type="evidence" value="ECO:0007669"/>
    <property type="project" value="UniProtKB-KW"/>
</dbReference>
<dbReference type="NCBIfam" id="TIGR00589">
    <property type="entry name" value="ogt"/>
    <property type="match status" value="1"/>
</dbReference>
<gene>
    <name evidence="3" type="ORF">ACFQLX_10175</name>
</gene>
<evidence type="ECO:0000313" key="3">
    <source>
        <dbReference type="EMBL" id="MFC7218530.1"/>
    </source>
</evidence>
<dbReference type="SUPFAM" id="SSF46767">
    <property type="entry name" value="Methylated DNA-protein cysteine methyltransferase, C-terminal domain"/>
    <property type="match status" value="1"/>
</dbReference>
<comment type="caution">
    <text evidence="3">The sequence shown here is derived from an EMBL/GenBank/DDBJ whole genome shotgun (WGS) entry which is preliminary data.</text>
</comment>
<keyword evidence="4" id="KW-1185">Reference proteome</keyword>
<dbReference type="InterPro" id="IPR036217">
    <property type="entry name" value="MethylDNA_cys_MeTrfase_DNAb"/>
</dbReference>
<dbReference type="GO" id="GO:0003908">
    <property type="term" value="F:methylated-DNA-[protein]-cysteine S-methyltransferase activity"/>
    <property type="evidence" value="ECO:0007669"/>
    <property type="project" value="UniProtKB-EC"/>
</dbReference>
<proteinExistence type="predicted"/>
<sequence length="81" mass="8691">MPPRCRPPSALRAGRPDAARAAGAACAKNLVPLIVPCHRVRRSDGTLGGYYYGLDVKRRLLAHEAGRPLALPPPLPQEASR</sequence>
<accession>A0ABW2GCI0</accession>
<evidence type="ECO:0000256" key="1">
    <source>
        <dbReference type="ARBA" id="ARBA00022763"/>
    </source>
</evidence>
<dbReference type="PANTHER" id="PTHR10815:SF13">
    <property type="entry name" value="METHYLATED-DNA--PROTEIN-CYSTEINE METHYLTRANSFERASE"/>
    <property type="match status" value="1"/>
</dbReference>
<dbReference type="RefSeq" id="WP_386413897.1">
    <property type="nucleotide sequence ID" value="NZ_JBHSZO010000012.1"/>
</dbReference>
<feature type="domain" description="Methylated-DNA-[protein]-cysteine S-methyltransferase DNA binding" evidence="2">
    <location>
        <begin position="10"/>
        <end position="65"/>
    </location>
</feature>
<dbReference type="CDD" id="cd06445">
    <property type="entry name" value="ATase"/>
    <property type="match status" value="1"/>
</dbReference>
<dbReference type="EMBL" id="JBHSZO010000012">
    <property type="protein sequence ID" value="MFC7218530.1"/>
    <property type="molecule type" value="Genomic_DNA"/>
</dbReference>
<evidence type="ECO:0000259" key="2">
    <source>
        <dbReference type="Pfam" id="PF01035"/>
    </source>
</evidence>
<dbReference type="EC" id="2.1.1.63" evidence="3"/>
<name>A0ABW2GCI0_9ACTN</name>
<dbReference type="PANTHER" id="PTHR10815">
    <property type="entry name" value="METHYLATED-DNA--PROTEIN-CYSTEINE METHYLTRANSFERASE"/>
    <property type="match status" value="1"/>
</dbReference>
<dbReference type="InterPro" id="IPR014048">
    <property type="entry name" value="MethylDNA_cys_MeTrfase_DNA-bd"/>
</dbReference>
<keyword evidence="3" id="KW-0808">Transferase</keyword>
<dbReference type="Pfam" id="PF01035">
    <property type="entry name" value="DNA_binding_1"/>
    <property type="match status" value="1"/>
</dbReference>
<keyword evidence="1" id="KW-0227">DNA damage</keyword>
<dbReference type="Gene3D" id="1.10.10.10">
    <property type="entry name" value="Winged helix-like DNA-binding domain superfamily/Winged helix DNA-binding domain"/>
    <property type="match status" value="1"/>
</dbReference>
<reference evidence="4" key="1">
    <citation type="journal article" date="2019" name="Int. J. Syst. Evol. Microbiol.">
        <title>The Global Catalogue of Microorganisms (GCM) 10K type strain sequencing project: providing services to taxonomists for standard genome sequencing and annotation.</title>
        <authorList>
            <consortium name="The Broad Institute Genomics Platform"/>
            <consortium name="The Broad Institute Genome Sequencing Center for Infectious Disease"/>
            <person name="Wu L."/>
            <person name="Ma J."/>
        </authorList>
    </citation>
    <scope>NUCLEOTIDE SEQUENCE [LARGE SCALE GENOMIC DNA]</scope>
    <source>
        <strain evidence="4">CGMCC 1.13681</strain>
    </source>
</reference>
<organism evidence="3 4">
    <name type="scientific">Streptomyces polyrhachis</name>
    <dbReference type="NCBI Taxonomy" id="1282885"/>
    <lineage>
        <taxon>Bacteria</taxon>
        <taxon>Bacillati</taxon>
        <taxon>Actinomycetota</taxon>
        <taxon>Actinomycetes</taxon>
        <taxon>Kitasatosporales</taxon>
        <taxon>Streptomycetaceae</taxon>
        <taxon>Streptomyces</taxon>
    </lineage>
</organism>
<dbReference type="InterPro" id="IPR036388">
    <property type="entry name" value="WH-like_DNA-bd_sf"/>
</dbReference>
<protein>
    <submittedName>
        <fullName evidence="3">Methylated-DNA--[protein]-cysteine S-methyltransferase</fullName>
        <ecNumber evidence="3">2.1.1.63</ecNumber>
    </submittedName>
</protein>
<keyword evidence="3" id="KW-0489">Methyltransferase</keyword>
<evidence type="ECO:0000313" key="4">
    <source>
        <dbReference type="Proteomes" id="UP001596413"/>
    </source>
</evidence>